<evidence type="ECO:0000256" key="4">
    <source>
        <dbReference type="ARBA" id="ARBA00023136"/>
    </source>
</evidence>
<gene>
    <name evidence="6" type="ORF">KDL01_07055</name>
</gene>
<keyword evidence="3 5" id="KW-1133">Transmembrane helix</keyword>
<evidence type="ECO:0000256" key="2">
    <source>
        <dbReference type="ARBA" id="ARBA00022692"/>
    </source>
</evidence>
<dbReference type="Proteomes" id="UP000675781">
    <property type="component" value="Unassembled WGS sequence"/>
</dbReference>
<keyword evidence="2 5" id="KW-0812">Transmembrane</keyword>
<evidence type="ECO:0000313" key="6">
    <source>
        <dbReference type="EMBL" id="MBR7833014.1"/>
    </source>
</evidence>
<dbReference type="Pfam" id="PF13564">
    <property type="entry name" value="DoxX_2"/>
    <property type="match status" value="1"/>
</dbReference>
<evidence type="ECO:0000313" key="7">
    <source>
        <dbReference type="Proteomes" id="UP000675781"/>
    </source>
</evidence>
<dbReference type="RefSeq" id="WP_212527539.1">
    <property type="nucleotide sequence ID" value="NZ_JAGSOG010000021.1"/>
</dbReference>
<name>A0A941ESG1_9ACTN</name>
<comment type="caution">
    <text evidence="6">The sequence shown here is derived from an EMBL/GenBank/DDBJ whole genome shotgun (WGS) entry which is preliminary data.</text>
</comment>
<dbReference type="GO" id="GO:0016020">
    <property type="term" value="C:membrane"/>
    <property type="evidence" value="ECO:0007669"/>
    <property type="project" value="UniProtKB-SubCell"/>
</dbReference>
<organism evidence="6 7">
    <name type="scientific">Actinospica durhamensis</name>
    <dbReference type="NCBI Taxonomy" id="1508375"/>
    <lineage>
        <taxon>Bacteria</taxon>
        <taxon>Bacillati</taxon>
        <taxon>Actinomycetota</taxon>
        <taxon>Actinomycetes</taxon>
        <taxon>Catenulisporales</taxon>
        <taxon>Actinospicaceae</taxon>
        <taxon>Actinospica</taxon>
    </lineage>
</organism>
<sequence>AVGLILPPWTGIAPSLAFVAAIGFVVLQILATRVHLRMGDRKIGLNLGLIVLAGVVSWLATIWV</sequence>
<comment type="subcellular location">
    <subcellularLocation>
        <location evidence="1">Membrane</location>
        <topology evidence="1">Multi-pass membrane protein</topology>
    </subcellularLocation>
</comment>
<evidence type="ECO:0000256" key="5">
    <source>
        <dbReference type="SAM" id="Phobius"/>
    </source>
</evidence>
<accession>A0A941ESG1</accession>
<evidence type="ECO:0000256" key="1">
    <source>
        <dbReference type="ARBA" id="ARBA00004141"/>
    </source>
</evidence>
<evidence type="ECO:0000256" key="3">
    <source>
        <dbReference type="ARBA" id="ARBA00022989"/>
    </source>
</evidence>
<dbReference type="EMBL" id="JAGSOG010000021">
    <property type="protein sequence ID" value="MBR7833014.1"/>
    <property type="molecule type" value="Genomic_DNA"/>
</dbReference>
<keyword evidence="4 5" id="KW-0472">Membrane</keyword>
<protein>
    <submittedName>
        <fullName evidence="6">DoxX family protein</fullName>
    </submittedName>
</protein>
<dbReference type="AlphaFoldDB" id="A0A941ESG1"/>
<feature type="transmembrane region" description="Helical" evidence="5">
    <location>
        <begin position="12"/>
        <end position="31"/>
    </location>
</feature>
<reference evidence="6" key="1">
    <citation type="submission" date="2021-04" db="EMBL/GenBank/DDBJ databases">
        <title>Genome based classification of Actinospica acidithermotolerans sp. nov., an actinobacterium isolated from an Indonesian hot spring.</title>
        <authorList>
            <person name="Kusuma A.B."/>
            <person name="Putra K.E."/>
            <person name="Nafisah S."/>
            <person name="Loh J."/>
            <person name="Nouioui I."/>
            <person name="Goodfellow M."/>
        </authorList>
    </citation>
    <scope>NUCLEOTIDE SEQUENCE</scope>
    <source>
        <strain evidence="6">CSCA 57</strain>
    </source>
</reference>
<feature type="transmembrane region" description="Helical" evidence="5">
    <location>
        <begin position="43"/>
        <end position="63"/>
    </location>
</feature>
<dbReference type="InterPro" id="IPR032808">
    <property type="entry name" value="DoxX"/>
</dbReference>
<proteinExistence type="predicted"/>
<keyword evidence="7" id="KW-1185">Reference proteome</keyword>
<feature type="non-terminal residue" evidence="6">
    <location>
        <position position="1"/>
    </location>
</feature>